<dbReference type="AlphaFoldDB" id="A0A835SL89"/>
<evidence type="ECO:0000313" key="2">
    <source>
        <dbReference type="Proteomes" id="UP000613740"/>
    </source>
</evidence>
<evidence type="ECO:0000313" key="1">
    <source>
        <dbReference type="EMBL" id="KAG2429143.1"/>
    </source>
</evidence>
<reference evidence="1" key="1">
    <citation type="journal article" date="2020" name="bioRxiv">
        <title>Comparative genomics of Chlamydomonas.</title>
        <authorList>
            <person name="Craig R.J."/>
            <person name="Hasan A.R."/>
            <person name="Ness R.W."/>
            <person name="Keightley P.D."/>
        </authorList>
    </citation>
    <scope>NUCLEOTIDE SEQUENCE</scope>
    <source>
        <strain evidence="1">CCAP 11/173</strain>
    </source>
</reference>
<keyword evidence="2" id="KW-1185">Reference proteome</keyword>
<gene>
    <name evidence="1" type="ORF">HYH02_014179</name>
</gene>
<dbReference type="OrthoDB" id="10606380at2759"/>
<protein>
    <submittedName>
        <fullName evidence="1">Uncharacterized protein</fullName>
    </submittedName>
</protein>
<organism evidence="1 2">
    <name type="scientific">Chlamydomonas schloesseri</name>
    <dbReference type="NCBI Taxonomy" id="2026947"/>
    <lineage>
        <taxon>Eukaryota</taxon>
        <taxon>Viridiplantae</taxon>
        <taxon>Chlorophyta</taxon>
        <taxon>core chlorophytes</taxon>
        <taxon>Chlorophyceae</taxon>
        <taxon>CS clade</taxon>
        <taxon>Chlamydomonadales</taxon>
        <taxon>Chlamydomonadaceae</taxon>
        <taxon>Chlamydomonas</taxon>
    </lineage>
</organism>
<sequence length="209" mass="21788">MAGPYLKPFNLSVGASGVIEHAGATTAGDVTDGVVASVALASHKAQAVNAMSSGSVPDAAVAQLERNKQLVVSGGGAQSVTRRDLDELRAGIRAGIRADIRADISADIDAAVSGLFQQMSAYNHNQNARLQNSQAGDSKQYQALVREKPGSVGLGAAPPAVFPKTKDDLTTITNDNITGLAQHYGEEFAACATVVERRRALARFMGVQW</sequence>
<name>A0A835SL89_9CHLO</name>
<dbReference type="EMBL" id="JAEHOD010000088">
    <property type="protein sequence ID" value="KAG2429143.1"/>
    <property type="molecule type" value="Genomic_DNA"/>
</dbReference>
<accession>A0A835SL89</accession>
<dbReference type="Proteomes" id="UP000613740">
    <property type="component" value="Unassembled WGS sequence"/>
</dbReference>
<proteinExistence type="predicted"/>
<comment type="caution">
    <text evidence="1">The sequence shown here is derived from an EMBL/GenBank/DDBJ whole genome shotgun (WGS) entry which is preliminary data.</text>
</comment>